<reference evidence="3 4" key="1">
    <citation type="submission" date="2019-02" db="EMBL/GenBank/DDBJ databases">
        <title>Deep-cultivation of Planctomycetes and their phenomic and genomic characterization uncovers novel biology.</title>
        <authorList>
            <person name="Wiegand S."/>
            <person name="Jogler M."/>
            <person name="Boedeker C."/>
            <person name="Pinto D."/>
            <person name="Vollmers J."/>
            <person name="Rivas-Marin E."/>
            <person name="Kohn T."/>
            <person name="Peeters S.H."/>
            <person name="Heuer A."/>
            <person name="Rast P."/>
            <person name="Oberbeckmann S."/>
            <person name="Bunk B."/>
            <person name="Jeske O."/>
            <person name="Meyerdierks A."/>
            <person name="Storesund J.E."/>
            <person name="Kallscheuer N."/>
            <person name="Luecker S."/>
            <person name="Lage O.M."/>
            <person name="Pohl T."/>
            <person name="Merkel B.J."/>
            <person name="Hornburger P."/>
            <person name="Mueller R.-W."/>
            <person name="Bruemmer F."/>
            <person name="Labrenz M."/>
            <person name="Spormann A.M."/>
            <person name="Op den Camp H."/>
            <person name="Overmann J."/>
            <person name="Amann R."/>
            <person name="Jetten M.S.M."/>
            <person name="Mascher T."/>
            <person name="Medema M.H."/>
            <person name="Devos D.P."/>
            <person name="Kaster A.-K."/>
            <person name="Ovreas L."/>
            <person name="Rohde M."/>
            <person name="Galperin M.Y."/>
            <person name="Jogler C."/>
        </authorList>
    </citation>
    <scope>NUCLEOTIDE SEQUENCE [LARGE SCALE GENOMIC DNA]</scope>
    <source>
        <strain evidence="3 4">HG15A2</strain>
    </source>
</reference>
<feature type="domain" description="Ice-binding protein C-terminal" evidence="2">
    <location>
        <begin position="400"/>
        <end position="423"/>
    </location>
</feature>
<feature type="signal peptide" evidence="1">
    <location>
        <begin position="1"/>
        <end position="20"/>
    </location>
</feature>
<evidence type="ECO:0000256" key="1">
    <source>
        <dbReference type="SAM" id="SignalP"/>
    </source>
</evidence>
<dbReference type="Pfam" id="PF07589">
    <property type="entry name" value="PEP-CTERM"/>
    <property type="match status" value="1"/>
</dbReference>
<protein>
    <recommendedName>
        <fullName evidence="2">Ice-binding protein C-terminal domain-containing protein</fullName>
    </recommendedName>
</protein>
<dbReference type="EMBL" id="CP036263">
    <property type="protein sequence ID" value="QDS99178.1"/>
    <property type="molecule type" value="Genomic_DNA"/>
</dbReference>
<accession>A0A517MWD1</accession>
<evidence type="ECO:0000313" key="4">
    <source>
        <dbReference type="Proteomes" id="UP000319852"/>
    </source>
</evidence>
<evidence type="ECO:0000313" key="3">
    <source>
        <dbReference type="EMBL" id="QDS99178.1"/>
    </source>
</evidence>
<organism evidence="3 4">
    <name type="scientific">Adhaeretor mobilis</name>
    <dbReference type="NCBI Taxonomy" id="1930276"/>
    <lineage>
        <taxon>Bacteria</taxon>
        <taxon>Pseudomonadati</taxon>
        <taxon>Planctomycetota</taxon>
        <taxon>Planctomycetia</taxon>
        <taxon>Pirellulales</taxon>
        <taxon>Lacipirellulaceae</taxon>
        <taxon>Adhaeretor</taxon>
    </lineage>
</organism>
<evidence type="ECO:0000259" key="2">
    <source>
        <dbReference type="Pfam" id="PF07589"/>
    </source>
</evidence>
<dbReference type="OrthoDB" id="275801at2"/>
<dbReference type="GO" id="GO:0008237">
    <property type="term" value="F:metallopeptidase activity"/>
    <property type="evidence" value="ECO:0007669"/>
    <property type="project" value="InterPro"/>
</dbReference>
<sequence precursor="true">MKQHYLALVVVTTMASTAYSQVNVWLDFNTDWVTEINKATSDAGQPNFGAIERNTIQNNILSQVQSIYSGYNISFSLTDPGGVRDRVNFGTPVSGPGAGVGVLGFAPLQVGNFSTGDEINMVPQNFAFFIDPSDGDPNDVGITRPEQIAQISRGFSGTVGHELGHSLGLNHHQAYGDPGIIPANYLNTGGLQNQHIIATGDTGLDENEDLGRESVRGFNRWERATLDITGGFTSTPGLAGLSLVNSPIAEVAEAGDAGDTFAGATPITFATGESSGMELSLRTGDLDDVTNDIDFYSFTVGSAGSLMAEVFSVNLEADQWNSFDSLLTLYDTDGTTVLATSDDLFYQNNNFLSGSTTALSFDPFLVNIPLSTAGTYYLGLNGVADNQVGDQYALLTGFVAIPEPTSLLLIAVGATAMLARSRRFGSYA</sequence>
<dbReference type="Proteomes" id="UP000319852">
    <property type="component" value="Chromosome"/>
</dbReference>
<feature type="chain" id="PRO_5021832985" description="Ice-binding protein C-terminal domain-containing protein" evidence="1">
    <location>
        <begin position="21"/>
        <end position="428"/>
    </location>
</feature>
<gene>
    <name evidence="3" type="ORF">HG15A2_24700</name>
</gene>
<dbReference type="SUPFAM" id="SSF55486">
    <property type="entry name" value="Metalloproteases ('zincins'), catalytic domain"/>
    <property type="match status" value="1"/>
</dbReference>
<dbReference type="KEGG" id="amob:HG15A2_24700"/>
<dbReference type="InterPro" id="IPR024079">
    <property type="entry name" value="MetalloPept_cat_dom_sf"/>
</dbReference>
<name>A0A517MWD1_9BACT</name>
<proteinExistence type="predicted"/>
<dbReference type="AlphaFoldDB" id="A0A517MWD1"/>
<dbReference type="RefSeq" id="WP_145060439.1">
    <property type="nucleotide sequence ID" value="NZ_CP036263.1"/>
</dbReference>
<dbReference type="InterPro" id="IPR013424">
    <property type="entry name" value="Ice-binding_C"/>
</dbReference>
<dbReference type="Gene3D" id="2.60.120.380">
    <property type="match status" value="1"/>
</dbReference>
<dbReference type="Gene3D" id="3.40.390.10">
    <property type="entry name" value="Collagenase (Catalytic Domain)"/>
    <property type="match status" value="1"/>
</dbReference>
<dbReference type="NCBIfam" id="TIGR02595">
    <property type="entry name" value="PEP_CTERM"/>
    <property type="match status" value="1"/>
</dbReference>
<keyword evidence="4" id="KW-1185">Reference proteome</keyword>
<keyword evidence="1" id="KW-0732">Signal</keyword>